<dbReference type="PANTHER" id="PTHR24567:SF26">
    <property type="entry name" value="REGULATORY PROTEIN YEIL"/>
    <property type="match status" value="1"/>
</dbReference>
<dbReference type="EMBL" id="CP026095">
    <property type="protein sequence ID" value="AZV41136.1"/>
    <property type="molecule type" value="Genomic_DNA"/>
</dbReference>
<evidence type="ECO:0000256" key="3">
    <source>
        <dbReference type="ARBA" id="ARBA00023159"/>
    </source>
</evidence>
<dbReference type="KEGG" id="pasa:BAOM_0480"/>
<dbReference type="SMART" id="SM00100">
    <property type="entry name" value="cNMP"/>
    <property type="match status" value="1"/>
</dbReference>
<dbReference type="SMART" id="SM00419">
    <property type="entry name" value="HTH_CRP"/>
    <property type="match status" value="1"/>
</dbReference>
<dbReference type="SUPFAM" id="SSF51206">
    <property type="entry name" value="cAMP-binding domain-like"/>
    <property type="match status" value="1"/>
</dbReference>
<evidence type="ECO:0000313" key="7">
    <source>
        <dbReference type="Proteomes" id="UP000283095"/>
    </source>
</evidence>
<evidence type="ECO:0000256" key="2">
    <source>
        <dbReference type="ARBA" id="ARBA00023125"/>
    </source>
</evidence>
<dbReference type="InterPro" id="IPR050397">
    <property type="entry name" value="Env_Response_Regulators"/>
</dbReference>
<evidence type="ECO:0000256" key="1">
    <source>
        <dbReference type="ARBA" id="ARBA00023015"/>
    </source>
</evidence>
<dbReference type="Pfam" id="PF00027">
    <property type="entry name" value="cNMP_binding"/>
    <property type="match status" value="1"/>
</dbReference>
<reference evidence="6 7" key="1">
    <citation type="submission" date="2018-01" db="EMBL/GenBank/DDBJ databases">
        <title>Bacillus asahii Genome sequencing and assembly.</title>
        <authorList>
            <person name="Jiang H."/>
            <person name="Feng Y."/>
            <person name="Zhao F."/>
            <person name="Lin X."/>
        </authorList>
    </citation>
    <scope>NUCLEOTIDE SEQUENCE [LARGE SCALE GENOMIC DNA]</scope>
    <source>
        <strain evidence="6 7">OM18</strain>
    </source>
</reference>
<dbReference type="Pfam" id="PF13545">
    <property type="entry name" value="HTH_Crp_2"/>
    <property type="match status" value="1"/>
</dbReference>
<proteinExistence type="predicted"/>
<keyword evidence="4" id="KW-0804">Transcription</keyword>
<keyword evidence="3" id="KW-0010">Activator</keyword>
<dbReference type="InterPro" id="IPR018490">
    <property type="entry name" value="cNMP-bd_dom_sf"/>
</dbReference>
<dbReference type="InterPro" id="IPR036390">
    <property type="entry name" value="WH_DNA-bd_sf"/>
</dbReference>
<dbReference type="RefSeq" id="WP_127758879.1">
    <property type="nucleotide sequence ID" value="NZ_CP026095.1"/>
</dbReference>
<sequence>MHAIPQQKSLSLHSWESFLKYGERHFLKRKSILYKQGDKGKGFYYISKGLIKIIKPTSERGERILDIKGSGFLIGEQAIDQIPYFSSAIAMKDSVVYYFSFDKYKDLMKKYPDFVLLFANSAIQKVQTLLDGINLKTVTSEHQVAFSLLQLMVSLQTNEICLTQQELADYTGLTRITIYKIIKKWKYDQLIDVNRGRFIILRPDILNKYTQ</sequence>
<feature type="domain" description="Cyclic nucleotide-binding" evidence="5">
    <location>
        <begin position="23"/>
        <end position="79"/>
    </location>
</feature>
<dbReference type="Gene3D" id="1.10.10.10">
    <property type="entry name" value="Winged helix-like DNA-binding domain superfamily/Winged helix DNA-binding domain"/>
    <property type="match status" value="1"/>
</dbReference>
<dbReference type="InterPro" id="IPR014710">
    <property type="entry name" value="RmlC-like_jellyroll"/>
</dbReference>
<dbReference type="InterPro" id="IPR036388">
    <property type="entry name" value="WH-like_DNA-bd_sf"/>
</dbReference>
<dbReference type="Gene3D" id="2.60.120.10">
    <property type="entry name" value="Jelly Rolls"/>
    <property type="match status" value="1"/>
</dbReference>
<dbReference type="PANTHER" id="PTHR24567">
    <property type="entry name" value="CRP FAMILY TRANSCRIPTIONAL REGULATORY PROTEIN"/>
    <property type="match status" value="1"/>
</dbReference>
<evidence type="ECO:0000256" key="4">
    <source>
        <dbReference type="ARBA" id="ARBA00023163"/>
    </source>
</evidence>
<keyword evidence="1" id="KW-0805">Transcription regulation</keyword>
<dbReference type="CDD" id="cd00038">
    <property type="entry name" value="CAP_ED"/>
    <property type="match status" value="1"/>
</dbReference>
<dbReference type="GO" id="GO:0005829">
    <property type="term" value="C:cytosol"/>
    <property type="evidence" value="ECO:0007669"/>
    <property type="project" value="TreeGrafter"/>
</dbReference>
<dbReference type="OrthoDB" id="9812325at2"/>
<dbReference type="PROSITE" id="PS50042">
    <property type="entry name" value="CNMP_BINDING_3"/>
    <property type="match status" value="1"/>
</dbReference>
<gene>
    <name evidence="6" type="ORF">BAOM_0480</name>
</gene>
<protein>
    <recommendedName>
        <fullName evidence="5">Cyclic nucleotide-binding domain-containing protein</fullName>
    </recommendedName>
</protein>
<evidence type="ECO:0000313" key="6">
    <source>
        <dbReference type="EMBL" id="AZV41136.1"/>
    </source>
</evidence>
<dbReference type="InterPro" id="IPR012318">
    <property type="entry name" value="HTH_CRP"/>
</dbReference>
<organism evidence="6 7">
    <name type="scientific">Peribacillus asahii</name>
    <dbReference type="NCBI Taxonomy" id="228899"/>
    <lineage>
        <taxon>Bacteria</taxon>
        <taxon>Bacillati</taxon>
        <taxon>Bacillota</taxon>
        <taxon>Bacilli</taxon>
        <taxon>Bacillales</taxon>
        <taxon>Bacillaceae</taxon>
        <taxon>Peribacillus</taxon>
    </lineage>
</organism>
<dbReference type="InterPro" id="IPR000595">
    <property type="entry name" value="cNMP-bd_dom"/>
</dbReference>
<name>A0A3T0KL98_9BACI</name>
<dbReference type="GO" id="GO:0003677">
    <property type="term" value="F:DNA binding"/>
    <property type="evidence" value="ECO:0007669"/>
    <property type="project" value="UniProtKB-KW"/>
</dbReference>
<evidence type="ECO:0000259" key="5">
    <source>
        <dbReference type="PROSITE" id="PS50042"/>
    </source>
</evidence>
<dbReference type="AlphaFoldDB" id="A0A3T0KL98"/>
<dbReference type="Proteomes" id="UP000283095">
    <property type="component" value="Chromosome"/>
</dbReference>
<dbReference type="GO" id="GO:0003700">
    <property type="term" value="F:DNA-binding transcription factor activity"/>
    <property type="evidence" value="ECO:0007669"/>
    <property type="project" value="TreeGrafter"/>
</dbReference>
<dbReference type="SUPFAM" id="SSF46785">
    <property type="entry name" value="Winged helix' DNA-binding domain"/>
    <property type="match status" value="1"/>
</dbReference>
<accession>A0A3T0KL98</accession>
<keyword evidence="2" id="KW-0238">DNA-binding</keyword>